<feature type="domain" description="MADS-box" evidence="7">
    <location>
        <begin position="15"/>
        <end position="75"/>
    </location>
</feature>
<dbReference type="PRINTS" id="PR00404">
    <property type="entry name" value="MADSDOMAIN"/>
</dbReference>
<dbReference type="GO" id="GO:0005634">
    <property type="term" value="C:nucleus"/>
    <property type="evidence" value="ECO:0007669"/>
    <property type="project" value="UniProtKB-SubCell"/>
</dbReference>
<evidence type="ECO:0000256" key="2">
    <source>
        <dbReference type="ARBA" id="ARBA00023015"/>
    </source>
</evidence>
<dbReference type="InterPro" id="IPR002487">
    <property type="entry name" value="TF_Kbox"/>
</dbReference>
<sequence length="227" mass="26112">MMAVGGDRGEEKRMVRTTRIEIKKIENITARQVTFSKRRRGLFKKAHALSTLCDAEIAVIVFSSTAKLHEFSSSSTSQVIQRFIRHKEKTNKEQLASSLQRLSPEDNCVFLLKEVIEKSREVRHMKGEDLDGLNVEELSQLERQVAKALTRVRRTKDDKLQKLITDLKRKEEKLMECNGKLKQKINNKVEGNEIKSSRKQMGLPIFEQIQTQNNDVSFDTSLKLGLI</sequence>
<name>A0AAW1IM57_SAPOF</name>
<dbReference type="InterPro" id="IPR033896">
    <property type="entry name" value="MEF2-like_N"/>
</dbReference>
<dbReference type="PROSITE" id="PS51297">
    <property type="entry name" value="K_BOX"/>
    <property type="match status" value="1"/>
</dbReference>
<evidence type="ECO:0000256" key="6">
    <source>
        <dbReference type="SAM" id="Coils"/>
    </source>
</evidence>
<evidence type="ECO:0000313" key="10">
    <source>
        <dbReference type="Proteomes" id="UP001443914"/>
    </source>
</evidence>
<dbReference type="GO" id="GO:0046983">
    <property type="term" value="F:protein dimerization activity"/>
    <property type="evidence" value="ECO:0007669"/>
    <property type="project" value="InterPro"/>
</dbReference>
<feature type="coiled-coil region" evidence="6">
    <location>
        <begin position="138"/>
        <end position="187"/>
    </location>
</feature>
<evidence type="ECO:0000256" key="5">
    <source>
        <dbReference type="ARBA" id="ARBA00023242"/>
    </source>
</evidence>
<dbReference type="InterPro" id="IPR050142">
    <property type="entry name" value="MADS-box/MEF2_TF"/>
</dbReference>
<comment type="subcellular location">
    <subcellularLocation>
        <location evidence="1">Nucleus</location>
    </subcellularLocation>
</comment>
<dbReference type="EMBL" id="JBDFQZ010000009">
    <property type="protein sequence ID" value="KAK9690588.1"/>
    <property type="molecule type" value="Genomic_DNA"/>
</dbReference>
<dbReference type="PANTHER" id="PTHR48019">
    <property type="entry name" value="SERUM RESPONSE FACTOR HOMOLOG"/>
    <property type="match status" value="1"/>
</dbReference>
<dbReference type="PROSITE" id="PS50066">
    <property type="entry name" value="MADS_BOX_2"/>
    <property type="match status" value="1"/>
</dbReference>
<accession>A0AAW1IM57</accession>
<keyword evidence="10" id="KW-1185">Reference proteome</keyword>
<organism evidence="9 10">
    <name type="scientific">Saponaria officinalis</name>
    <name type="common">Common soapwort</name>
    <name type="synonym">Lychnis saponaria</name>
    <dbReference type="NCBI Taxonomy" id="3572"/>
    <lineage>
        <taxon>Eukaryota</taxon>
        <taxon>Viridiplantae</taxon>
        <taxon>Streptophyta</taxon>
        <taxon>Embryophyta</taxon>
        <taxon>Tracheophyta</taxon>
        <taxon>Spermatophyta</taxon>
        <taxon>Magnoliopsida</taxon>
        <taxon>eudicotyledons</taxon>
        <taxon>Gunneridae</taxon>
        <taxon>Pentapetalae</taxon>
        <taxon>Caryophyllales</taxon>
        <taxon>Caryophyllaceae</taxon>
        <taxon>Caryophylleae</taxon>
        <taxon>Saponaria</taxon>
    </lineage>
</organism>
<dbReference type="Pfam" id="PF01486">
    <property type="entry name" value="K-box"/>
    <property type="match status" value="1"/>
</dbReference>
<dbReference type="Proteomes" id="UP001443914">
    <property type="component" value="Unassembled WGS sequence"/>
</dbReference>
<evidence type="ECO:0000256" key="4">
    <source>
        <dbReference type="ARBA" id="ARBA00023163"/>
    </source>
</evidence>
<dbReference type="Pfam" id="PF00319">
    <property type="entry name" value="SRF-TF"/>
    <property type="match status" value="1"/>
</dbReference>
<dbReference type="GO" id="GO:0003700">
    <property type="term" value="F:DNA-binding transcription factor activity"/>
    <property type="evidence" value="ECO:0007669"/>
    <property type="project" value="InterPro"/>
</dbReference>
<evidence type="ECO:0000259" key="7">
    <source>
        <dbReference type="PROSITE" id="PS50066"/>
    </source>
</evidence>
<keyword evidence="6" id="KW-0175">Coiled coil</keyword>
<keyword evidence="5" id="KW-0539">Nucleus</keyword>
<protein>
    <submittedName>
        <fullName evidence="9">Uncharacterized protein</fullName>
    </submittedName>
</protein>
<dbReference type="Gene3D" id="3.40.1810.10">
    <property type="entry name" value="Transcription factor, MADS-box"/>
    <property type="match status" value="1"/>
</dbReference>
<evidence type="ECO:0000259" key="8">
    <source>
        <dbReference type="PROSITE" id="PS51297"/>
    </source>
</evidence>
<proteinExistence type="predicted"/>
<keyword evidence="4" id="KW-0804">Transcription</keyword>
<keyword evidence="2" id="KW-0805">Transcription regulation</keyword>
<reference evidence="9" key="1">
    <citation type="submission" date="2024-03" db="EMBL/GenBank/DDBJ databases">
        <title>WGS assembly of Saponaria officinalis var. Norfolk2.</title>
        <authorList>
            <person name="Jenkins J."/>
            <person name="Shu S."/>
            <person name="Grimwood J."/>
            <person name="Barry K."/>
            <person name="Goodstein D."/>
            <person name="Schmutz J."/>
            <person name="Leebens-Mack J."/>
            <person name="Osbourn A."/>
        </authorList>
    </citation>
    <scope>NUCLEOTIDE SEQUENCE [LARGE SCALE GENOMIC DNA]</scope>
    <source>
        <strain evidence="9">JIC</strain>
    </source>
</reference>
<comment type="caution">
    <text evidence="9">The sequence shown here is derived from an EMBL/GenBank/DDBJ whole genome shotgun (WGS) entry which is preliminary data.</text>
</comment>
<gene>
    <name evidence="9" type="ORF">RND81_09G139300</name>
</gene>
<dbReference type="InterPro" id="IPR036879">
    <property type="entry name" value="TF_MADSbox_sf"/>
</dbReference>
<dbReference type="GO" id="GO:0000977">
    <property type="term" value="F:RNA polymerase II transcription regulatory region sequence-specific DNA binding"/>
    <property type="evidence" value="ECO:0007669"/>
    <property type="project" value="InterPro"/>
</dbReference>
<dbReference type="GO" id="GO:0045944">
    <property type="term" value="P:positive regulation of transcription by RNA polymerase II"/>
    <property type="evidence" value="ECO:0007669"/>
    <property type="project" value="InterPro"/>
</dbReference>
<dbReference type="SUPFAM" id="SSF55455">
    <property type="entry name" value="SRF-like"/>
    <property type="match status" value="1"/>
</dbReference>
<dbReference type="SMART" id="SM00432">
    <property type="entry name" value="MADS"/>
    <property type="match status" value="1"/>
</dbReference>
<evidence type="ECO:0000256" key="3">
    <source>
        <dbReference type="ARBA" id="ARBA00023125"/>
    </source>
</evidence>
<evidence type="ECO:0000256" key="1">
    <source>
        <dbReference type="ARBA" id="ARBA00004123"/>
    </source>
</evidence>
<feature type="domain" description="K-box" evidence="8">
    <location>
        <begin position="101"/>
        <end position="191"/>
    </location>
</feature>
<dbReference type="AlphaFoldDB" id="A0AAW1IM57"/>
<dbReference type="InterPro" id="IPR002100">
    <property type="entry name" value="TF_MADSbox"/>
</dbReference>
<keyword evidence="3" id="KW-0238">DNA-binding</keyword>
<evidence type="ECO:0000313" key="9">
    <source>
        <dbReference type="EMBL" id="KAK9690588.1"/>
    </source>
</evidence>
<dbReference type="CDD" id="cd00265">
    <property type="entry name" value="MADS_MEF2_like"/>
    <property type="match status" value="1"/>
</dbReference>